<feature type="domain" description="PRTase-CE" evidence="1">
    <location>
        <begin position="45"/>
        <end position="274"/>
    </location>
</feature>
<proteinExistence type="predicted"/>
<gene>
    <name evidence="2" type="ORF">ACG04Q_17885</name>
</gene>
<evidence type="ECO:0000313" key="3">
    <source>
        <dbReference type="Proteomes" id="UP001606302"/>
    </source>
</evidence>
<evidence type="ECO:0000259" key="1">
    <source>
        <dbReference type="Pfam" id="PF24390"/>
    </source>
</evidence>
<sequence length="276" mass="30860">MSAERLAQEIALDFPWIGSSSRRVTSLVALLEEAEQARVAQGPALIASLLERFTFLSVEQYEQSLLDMAHFIDETFDLTTTVLCATTADRHKDSAQRVLYDLVSSLAAIGRYKVRSLNRYDVAAKEKSCSCVLLVDEFIGSGKSFEGRVRTLRRMFLDKQLTPPSIHGIAIAGMTQGLRAIEHNFDSLNVCYALKKGIKDYSDCVTAANEYLLMNDLESQLAPHFADEMMPSLGYAASEALYSRHTGSCPNNVFPIFWWPQRVGDLDRRPLLPRAL</sequence>
<dbReference type="RefSeq" id="WP_394512470.1">
    <property type="nucleotide sequence ID" value="NZ_JBIGHX010000006.1"/>
</dbReference>
<organism evidence="2 3">
    <name type="scientific">Pelomonas lactea</name>
    <dbReference type="NCBI Taxonomy" id="3299030"/>
    <lineage>
        <taxon>Bacteria</taxon>
        <taxon>Pseudomonadati</taxon>
        <taxon>Pseudomonadota</taxon>
        <taxon>Betaproteobacteria</taxon>
        <taxon>Burkholderiales</taxon>
        <taxon>Sphaerotilaceae</taxon>
        <taxon>Roseateles</taxon>
    </lineage>
</organism>
<keyword evidence="3" id="KW-1185">Reference proteome</keyword>
<dbReference type="Proteomes" id="UP001606302">
    <property type="component" value="Unassembled WGS sequence"/>
</dbReference>
<reference evidence="2 3" key="1">
    <citation type="submission" date="2024-08" db="EMBL/GenBank/DDBJ databases">
        <authorList>
            <person name="Lu H."/>
        </authorList>
    </citation>
    <scope>NUCLEOTIDE SEQUENCE [LARGE SCALE GENOMIC DNA]</scope>
    <source>
        <strain evidence="2 3">DXS20W</strain>
    </source>
</reference>
<dbReference type="Pfam" id="PF24390">
    <property type="entry name" value="PRTase-CE"/>
    <property type="match status" value="1"/>
</dbReference>
<comment type="caution">
    <text evidence="2">The sequence shown here is derived from an EMBL/GenBank/DDBJ whole genome shotgun (WGS) entry which is preliminary data.</text>
</comment>
<dbReference type="InterPro" id="IPR056920">
    <property type="entry name" value="PRTase-CE"/>
</dbReference>
<protein>
    <recommendedName>
        <fullName evidence="1">PRTase-CE domain-containing protein</fullName>
    </recommendedName>
</protein>
<accession>A0ABW7GND3</accession>
<dbReference type="EMBL" id="JBIGHX010000006">
    <property type="protein sequence ID" value="MFG6463450.1"/>
    <property type="molecule type" value="Genomic_DNA"/>
</dbReference>
<evidence type="ECO:0000313" key="2">
    <source>
        <dbReference type="EMBL" id="MFG6463450.1"/>
    </source>
</evidence>
<name>A0ABW7GND3_9BURK</name>